<evidence type="ECO:0000256" key="2">
    <source>
        <dbReference type="SAM" id="SignalP"/>
    </source>
</evidence>
<sequence>MYGENSRFMVLLFMLDKCASASELLYAIVNQSRQLLRLVRDQEHEEQYDTIEQVLLKMNMSSSSSNASIRNKRDDDADLDVSSVWQSSDRSWLISTDGYSSSWNKDFPEINLLILRLVCGNANNNARVRKNLVKFWTTEEHHVHSDHNMKSSSHPNPSTQGLQKPSLDAKLKWFSDVY</sequence>
<comment type="caution">
    <text evidence="3">The sequence shown here is derived from an EMBL/GenBank/DDBJ whole genome shotgun (WGS) entry which is preliminary data.</text>
</comment>
<name>A0AAD4SIB3_9MAGN</name>
<dbReference type="EMBL" id="JAJJMB010010439">
    <property type="protein sequence ID" value="KAI3908807.1"/>
    <property type="molecule type" value="Genomic_DNA"/>
</dbReference>
<feature type="compositionally biased region" description="Polar residues" evidence="1">
    <location>
        <begin position="150"/>
        <end position="163"/>
    </location>
</feature>
<gene>
    <name evidence="3" type="ORF">MKW98_029357</name>
</gene>
<dbReference type="AlphaFoldDB" id="A0AAD4SIB3"/>
<proteinExistence type="predicted"/>
<evidence type="ECO:0000256" key="1">
    <source>
        <dbReference type="SAM" id="MobiDB-lite"/>
    </source>
</evidence>
<organism evidence="3 4">
    <name type="scientific">Papaver atlanticum</name>
    <dbReference type="NCBI Taxonomy" id="357466"/>
    <lineage>
        <taxon>Eukaryota</taxon>
        <taxon>Viridiplantae</taxon>
        <taxon>Streptophyta</taxon>
        <taxon>Embryophyta</taxon>
        <taxon>Tracheophyta</taxon>
        <taxon>Spermatophyta</taxon>
        <taxon>Magnoliopsida</taxon>
        <taxon>Ranunculales</taxon>
        <taxon>Papaveraceae</taxon>
        <taxon>Papaveroideae</taxon>
        <taxon>Papaver</taxon>
    </lineage>
</organism>
<feature type="signal peptide" evidence="2">
    <location>
        <begin position="1"/>
        <end position="21"/>
    </location>
</feature>
<feature type="region of interest" description="Disordered" evidence="1">
    <location>
        <begin position="144"/>
        <end position="164"/>
    </location>
</feature>
<accession>A0AAD4SIB3</accession>
<reference evidence="3" key="1">
    <citation type="submission" date="2022-04" db="EMBL/GenBank/DDBJ databases">
        <title>A functionally conserved STORR gene fusion in Papaver species that diverged 16.8 million years ago.</title>
        <authorList>
            <person name="Catania T."/>
        </authorList>
    </citation>
    <scope>NUCLEOTIDE SEQUENCE</scope>
    <source>
        <strain evidence="3">S-188037</strain>
    </source>
</reference>
<evidence type="ECO:0000313" key="3">
    <source>
        <dbReference type="EMBL" id="KAI3908807.1"/>
    </source>
</evidence>
<feature type="chain" id="PRO_5042045551" evidence="2">
    <location>
        <begin position="22"/>
        <end position="178"/>
    </location>
</feature>
<keyword evidence="2" id="KW-0732">Signal</keyword>
<keyword evidence="4" id="KW-1185">Reference proteome</keyword>
<protein>
    <submittedName>
        <fullName evidence="3">Uncharacterized protein</fullName>
    </submittedName>
</protein>
<dbReference type="Proteomes" id="UP001202328">
    <property type="component" value="Unassembled WGS sequence"/>
</dbReference>
<evidence type="ECO:0000313" key="4">
    <source>
        <dbReference type="Proteomes" id="UP001202328"/>
    </source>
</evidence>